<dbReference type="AlphaFoldDB" id="A0A5A7UUR1"/>
<accession>A0A5A7UUR1</accession>
<evidence type="ECO:0000313" key="3">
    <source>
        <dbReference type="EMBL" id="TYK27636.1"/>
    </source>
</evidence>
<sequence length="189" mass="21170">MPTRHDNTIPLEYAMMIYCIKKKMVVNLGAIIRNSILSLMEAPKDIMPFPFTIKALCLKAVPELSTFLQAPISDGVCFQATLNQTIMLHQNKEEERCIKTLNKVKGEEEEASSPPPPLKRKKSHDSVFSLQKKGKEMEARHDINPKPLAILPLTLPSPPAKSKSFDPPSPHLKTQPPPPNHTNILHLIT</sequence>
<dbReference type="EMBL" id="SSTE01007195">
    <property type="protein sequence ID" value="KAA0057279.1"/>
    <property type="molecule type" value="Genomic_DNA"/>
</dbReference>
<feature type="compositionally biased region" description="Basic and acidic residues" evidence="1">
    <location>
        <begin position="133"/>
        <end position="144"/>
    </location>
</feature>
<feature type="compositionally biased region" description="Pro residues" evidence="1">
    <location>
        <begin position="167"/>
        <end position="180"/>
    </location>
</feature>
<evidence type="ECO:0000313" key="2">
    <source>
        <dbReference type="EMBL" id="KAA0057279.1"/>
    </source>
</evidence>
<evidence type="ECO:0000256" key="1">
    <source>
        <dbReference type="SAM" id="MobiDB-lite"/>
    </source>
</evidence>
<dbReference type="Proteomes" id="UP000321393">
    <property type="component" value="Unassembled WGS sequence"/>
</dbReference>
<reference evidence="4 5" key="1">
    <citation type="submission" date="2019-08" db="EMBL/GenBank/DDBJ databases">
        <title>Draft genome sequences of two oriental melons (Cucumis melo L. var makuwa).</title>
        <authorList>
            <person name="Kwon S.-Y."/>
        </authorList>
    </citation>
    <scope>NUCLEOTIDE SEQUENCE [LARGE SCALE GENOMIC DNA]</scope>
    <source>
        <strain evidence="5">cv. Chang Bougi</strain>
        <strain evidence="4">cv. SW 3</strain>
        <tissue evidence="2">Leaf</tissue>
    </source>
</reference>
<name>A0A5A7UUR1_CUCMM</name>
<protein>
    <submittedName>
        <fullName evidence="2">Uncharacterized protein</fullName>
    </submittedName>
</protein>
<feature type="region of interest" description="Disordered" evidence="1">
    <location>
        <begin position="105"/>
        <end position="189"/>
    </location>
</feature>
<comment type="caution">
    <text evidence="2">The sequence shown here is derived from an EMBL/GenBank/DDBJ whole genome shotgun (WGS) entry which is preliminary data.</text>
</comment>
<evidence type="ECO:0000313" key="5">
    <source>
        <dbReference type="Proteomes" id="UP000321947"/>
    </source>
</evidence>
<evidence type="ECO:0000313" key="4">
    <source>
        <dbReference type="Proteomes" id="UP000321393"/>
    </source>
</evidence>
<gene>
    <name evidence="3" type="ORF">E5676_scaffold279G00010</name>
    <name evidence="2" type="ORF">E6C27_scaffold280G001200</name>
</gene>
<dbReference type="Proteomes" id="UP000321947">
    <property type="component" value="Unassembled WGS sequence"/>
</dbReference>
<proteinExistence type="predicted"/>
<dbReference type="EMBL" id="SSTD01002611">
    <property type="protein sequence ID" value="TYK27636.1"/>
    <property type="molecule type" value="Genomic_DNA"/>
</dbReference>
<organism evidence="2 4">
    <name type="scientific">Cucumis melo var. makuwa</name>
    <name type="common">Oriental melon</name>
    <dbReference type="NCBI Taxonomy" id="1194695"/>
    <lineage>
        <taxon>Eukaryota</taxon>
        <taxon>Viridiplantae</taxon>
        <taxon>Streptophyta</taxon>
        <taxon>Embryophyta</taxon>
        <taxon>Tracheophyta</taxon>
        <taxon>Spermatophyta</taxon>
        <taxon>Magnoliopsida</taxon>
        <taxon>eudicotyledons</taxon>
        <taxon>Gunneridae</taxon>
        <taxon>Pentapetalae</taxon>
        <taxon>rosids</taxon>
        <taxon>fabids</taxon>
        <taxon>Cucurbitales</taxon>
        <taxon>Cucurbitaceae</taxon>
        <taxon>Benincaseae</taxon>
        <taxon>Cucumis</taxon>
    </lineage>
</organism>